<reference evidence="3" key="3">
    <citation type="submission" date="2015-06" db="UniProtKB">
        <authorList>
            <consortium name="EnsemblProtists"/>
        </authorList>
    </citation>
    <scope>IDENTIFICATION</scope>
</reference>
<organism evidence="2">
    <name type="scientific">Guillardia theta (strain CCMP2712)</name>
    <name type="common">Cryptophyte</name>
    <dbReference type="NCBI Taxonomy" id="905079"/>
    <lineage>
        <taxon>Eukaryota</taxon>
        <taxon>Cryptophyceae</taxon>
        <taxon>Pyrenomonadales</taxon>
        <taxon>Geminigeraceae</taxon>
        <taxon>Guillardia</taxon>
    </lineage>
</organism>
<proteinExistence type="predicted"/>
<dbReference type="Proteomes" id="UP000011087">
    <property type="component" value="Unassembled WGS sequence"/>
</dbReference>
<reference evidence="4" key="2">
    <citation type="submission" date="2012-11" db="EMBL/GenBank/DDBJ databases">
        <authorList>
            <person name="Kuo A."/>
            <person name="Curtis B.A."/>
            <person name="Tanifuji G."/>
            <person name="Burki F."/>
            <person name="Gruber A."/>
            <person name="Irimia M."/>
            <person name="Maruyama S."/>
            <person name="Arias M.C."/>
            <person name="Ball S.G."/>
            <person name="Gile G.H."/>
            <person name="Hirakawa Y."/>
            <person name="Hopkins J.F."/>
            <person name="Rensing S.A."/>
            <person name="Schmutz J."/>
            <person name="Symeonidi A."/>
            <person name="Elias M."/>
            <person name="Eveleigh R.J."/>
            <person name="Herman E.K."/>
            <person name="Klute M.J."/>
            <person name="Nakayama T."/>
            <person name="Obornik M."/>
            <person name="Reyes-Prieto A."/>
            <person name="Armbrust E.V."/>
            <person name="Aves S.J."/>
            <person name="Beiko R.G."/>
            <person name="Coutinho P."/>
            <person name="Dacks J.B."/>
            <person name="Durnford D.G."/>
            <person name="Fast N.M."/>
            <person name="Green B.R."/>
            <person name="Grisdale C."/>
            <person name="Hempe F."/>
            <person name="Henrissat B."/>
            <person name="Hoppner M.P."/>
            <person name="Ishida K.-I."/>
            <person name="Kim E."/>
            <person name="Koreny L."/>
            <person name="Kroth P.G."/>
            <person name="Liu Y."/>
            <person name="Malik S.-B."/>
            <person name="Maier U.G."/>
            <person name="McRose D."/>
            <person name="Mock T."/>
            <person name="Neilson J.A."/>
            <person name="Onodera N.T."/>
            <person name="Poole A.M."/>
            <person name="Pritham E.J."/>
            <person name="Richards T.A."/>
            <person name="Rocap G."/>
            <person name="Roy S.W."/>
            <person name="Sarai C."/>
            <person name="Schaack S."/>
            <person name="Shirato S."/>
            <person name="Slamovits C.H."/>
            <person name="Spencer D.F."/>
            <person name="Suzuki S."/>
            <person name="Worden A.Z."/>
            <person name="Zauner S."/>
            <person name="Barry K."/>
            <person name="Bell C."/>
            <person name="Bharti A.K."/>
            <person name="Crow J.A."/>
            <person name="Grimwood J."/>
            <person name="Kramer R."/>
            <person name="Lindquist E."/>
            <person name="Lucas S."/>
            <person name="Salamov A."/>
            <person name="McFadden G.I."/>
            <person name="Lane C.E."/>
            <person name="Keeling P.J."/>
            <person name="Gray M.W."/>
            <person name="Grigoriev I.V."/>
            <person name="Archibald J.M."/>
        </authorList>
    </citation>
    <scope>NUCLEOTIDE SEQUENCE</scope>
    <source>
        <strain evidence="4">CCMP2712</strain>
    </source>
</reference>
<sequence length="351" mass="39132">MEFYQSTKDLINNRYNPEFLANCNPDGSLPSGRSLEELRMATKEQLWNKHQLELVAKNMQSSPSEPPPQTPDPQEAQESLAESPELLAEQKKNGSGRRKQTSVIPFDVTNPIHRDWTPLGWIAWLHLGLGSPEPHDKFSLKPSGGDVPPAQNQMTPDFHQRMSRGRSEQRRKLRENNRPAQEDLGRGVTDPRASDSLSNVFMAAVDRLMCHYRQSHERTQMVKERNQMIHERTQKINNLQMLMQITAPGSSDHAQAKAELVQLLKGTADNDNIPSVAEWECASGTPGSSSIPPASVTNSRNMGIASPVSSVVATPVSLSDERIFTNDANGFGQIVQKKQNEQCVEGHNRNS</sequence>
<dbReference type="EnsemblProtists" id="EKX35494">
    <property type="protein sequence ID" value="EKX35494"/>
    <property type="gene ID" value="GUITHDRAFT_118308"/>
</dbReference>
<evidence type="ECO:0000313" key="2">
    <source>
        <dbReference type="EMBL" id="EKX35494.1"/>
    </source>
</evidence>
<feature type="compositionally biased region" description="Low complexity" evidence="1">
    <location>
        <begin position="72"/>
        <end position="83"/>
    </location>
</feature>
<dbReference type="GeneID" id="17292242"/>
<dbReference type="KEGG" id="gtt:GUITHDRAFT_118308"/>
<keyword evidence="4" id="KW-1185">Reference proteome</keyword>
<dbReference type="PaxDb" id="55529-EKX35494"/>
<dbReference type="EMBL" id="JH993089">
    <property type="protein sequence ID" value="EKX35494.1"/>
    <property type="molecule type" value="Genomic_DNA"/>
</dbReference>
<evidence type="ECO:0000313" key="3">
    <source>
        <dbReference type="EnsemblProtists" id="EKX35494"/>
    </source>
</evidence>
<reference evidence="2 4" key="1">
    <citation type="journal article" date="2012" name="Nature">
        <title>Algal genomes reveal evolutionary mosaicism and the fate of nucleomorphs.</title>
        <authorList>
            <consortium name="DOE Joint Genome Institute"/>
            <person name="Curtis B.A."/>
            <person name="Tanifuji G."/>
            <person name="Burki F."/>
            <person name="Gruber A."/>
            <person name="Irimia M."/>
            <person name="Maruyama S."/>
            <person name="Arias M.C."/>
            <person name="Ball S.G."/>
            <person name="Gile G.H."/>
            <person name="Hirakawa Y."/>
            <person name="Hopkins J.F."/>
            <person name="Kuo A."/>
            <person name="Rensing S.A."/>
            <person name="Schmutz J."/>
            <person name="Symeonidi A."/>
            <person name="Elias M."/>
            <person name="Eveleigh R.J."/>
            <person name="Herman E.K."/>
            <person name="Klute M.J."/>
            <person name="Nakayama T."/>
            <person name="Obornik M."/>
            <person name="Reyes-Prieto A."/>
            <person name="Armbrust E.V."/>
            <person name="Aves S.J."/>
            <person name="Beiko R.G."/>
            <person name="Coutinho P."/>
            <person name="Dacks J.B."/>
            <person name="Durnford D.G."/>
            <person name="Fast N.M."/>
            <person name="Green B.R."/>
            <person name="Grisdale C.J."/>
            <person name="Hempel F."/>
            <person name="Henrissat B."/>
            <person name="Hoppner M.P."/>
            <person name="Ishida K."/>
            <person name="Kim E."/>
            <person name="Koreny L."/>
            <person name="Kroth P.G."/>
            <person name="Liu Y."/>
            <person name="Malik S.B."/>
            <person name="Maier U.G."/>
            <person name="McRose D."/>
            <person name="Mock T."/>
            <person name="Neilson J.A."/>
            <person name="Onodera N.T."/>
            <person name="Poole A.M."/>
            <person name="Pritham E.J."/>
            <person name="Richards T.A."/>
            <person name="Rocap G."/>
            <person name="Roy S.W."/>
            <person name="Sarai C."/>
            <person name="Schaack S."/>
            <person name="Shirato S."/>
            <person name="Slamovits C.H."/>
            <person name="Spencer D.F."/>
            <person name="Suzuki S."/>
            <person name="Worden A.Z."/>
            <person name="Zauner S."/>
            <person name="Barry K."/>
            <person name="Bell C."/>
            <person name="Bharti A.K."/>
            <person name="Crow J.A."/>
            <person name="Grimwood J."/>
            <person name="Kramer R."/>
            <person name="Lindquist E."/>
            <person name="Lucas S."/>
            <person name="Salamov A."/>
            <person name="McFadden G.I."/>
            <person name="Lane C.E."/>
            <person name="Keeling P.J."/>
            <person name="Gray M.W."/>
            <person name="Grigoriev I.V."/>
            <person name="Archibald J.M."/>
        </authorList>
    </citation>
    <scope>NUCLEOTIDE SEQUENCE</scope>
    <source>
        <strain evidence="2 4">CCMP2712</strain>
    </source>
</reference>
<feature type="region of interest" description="Disordered" evidence="1">
    <location>
        <begin position="58"/>
        <end position="83"/>
    </location>
</feature>
<name>L1IHS3_GUITC</name>
<feature type="compositionally biased region" description="Basic and acidic residues" evidence="1">
    <location>
        <begin position="165"/>
        <end position="185"/>
    </location>
</feature>
<dbReference type="HOGENOM" id="CLU_790953_0_0_1"/>
<gene>
    <name evidence="2" type="ORF">GUITHDRAFT_118308</name>
</gene>
<evidence type="ECO:0000313" key="4">
    <source>
        <dbReference type="Proteomes" id="UP000011087"/>
    </source>
</evidence>
<evidence type="ECO:0000256" key="1">
    <source>
        <dbReference type="SAM" id="MobiDB-lite"/>
    </source>
</evidence>
<dbReference type="AlphaFoldDB" id="L1IHS3"/>
<accession>L1IHS3</accession>
<feature type="region of interest" description="Disordered" evidence="1">
    <location>
        <begin position="136"/>
        <end position="193"/>
    </location>
</feature>
<dbReference type="RefSeq" id="XP_005822474.1">
    <property type="nucleotide sequence ID" value="XM_005822417.1"/>
</dbReference>
<protein>
    <submittedName>
        <fullName evidence="2 3">Uncharacterized protein</fullName>
    </submittedName>
</protein>